<comment type="caution">
    <text evidence="1">The sequence shown here is derived from an EMBL/GenBank/DDBJ whole genome shotgun (WGS) entry which is preliminary data.</text>
</comment>
<name>A0A2M8C3N6_9BACT</name>
<evidence type="ECO:0000313" key="2">
    <source>
        <dbReference type="Proteomes" id="UP000228770"/>
    </source>
</evidence>
<organism evidence="1 2">
    <name type="scientific">Candidatus Brennerbacteria bacterium CG_4_9_14_3_um_filter_43_9</name>
    <dbReference type="NCBI Taxonomy" id="1974522"/>
    <lineage>
        <taxon>Bacteria</taxon>
        <taxon>Candidatus Brenneribacteriota</taxon>
    </lineage>
</organism>
<dbReference type="EMBL" id="PFUA01000004">
    <property type="protein sequence ID" value="PJB50718.1"/>
    <property type="molecule type" value="Genomic_DNA"/>
</dbReference>
<accession>A0A2M8C3N6</accession>
<evidence type="ECO:0000313" key="1">
    <source>
        <dbReference type="EMBL" id="PJB50718.1"/>
    </source>
</evidence>
<dbReference type="Proteomes" id="UP000228770">
    <property type="component" value="Unassembled WGS sequence"/>
</dbReference>
<protein>
    <submittedName>
        <fullName evidence="1">Uncharacterized protein</fullName>
    </submittedName>
</protein>
<proteinExistence type="predicted"/>
<dbReference type="AlphaFoldDB" id="A0A2M8C3N6"/>
<sequence>MIQDLAQYDLLQLIAGETWPEQEQAKVVIQFSRALSGFVAEKLNPYFKDEDTEELKKLLARKDLTPNEVIDFYKSKVPNLEETFGNFILEFKKMFLLMVYNGKIKELESKIPSIQDEDINTMETNTLKSWKQILEFAKRDDWDKAQQVLAVIPR</sequence>
<reference evidence="2" key="1">
    <citation type="submission" date="2017-09" db="EMBL/GenBank/DDBJ databases">
        <title>Depth-based differentiation of microbial function through sediment-hosted aquifers and enrichment of novel symbionts in the deep terrestrial subsurface.</title>
        <authorList>
            <person name="Probst A.J."/>
            <person name="Ladd B."/>
            <person name="Jarett J.K."/>
            <person name="Geller-Mcgrath D.E."/>
            <person name="Sieber C.M.K."/>
            <person name="Emerson J.B."/>
            <person name="Anantharaman K."/>
            <person name="Thomas B.C."/>
            <person name="Malmstrom R."/>
            <person name="Stieglmeier M."/>
            <person name="Klingl A."/>
            <person name="Woyke T."/>
            <person name="Ryan C.M."/>
            <person name="Banfield J.F."/>
        </authorList>
    </citation>
    <scope>NUCLEOTIDE SEQUENCE [LARGE SCALE GENOMIC DNA]</scope>
</reference>
<gene>
    <name evidence="1" type="ORF">CO102_00225</name>
</gene>